<accession>J0D5M6</accession>
<evidence type="ECO:0000256" key="4">
    <source>
        <dbReference type="ARBA" id="ARBA00022840"/>
    </source>
</evidence>
<dbReference type="InterPro" id="IPR013221">
    <property type="entry name" value="Mur_ligase_cen"/>
</dbReference>
<organism evidence="8 9">
    <name type="scientific">Scardovia wiggsiae F0424</name>
    <dbReference type="NCBI Taxonomy" id="857290"/>
    <lineage>
        <taxon>Bacteria</taxon>
        <taxon>Bacillati</taxon>
        <taxon>Actinomycetota</taxon>
        <taxon>Actinomycetes</taxon>
        <taxon>Bifidobacteriales</taxon>
        <taxon>Bifidobacteriaceae</taxon>
        <taxon>Scardovia</taxon>
    </lineage>
</organism>
<evidence type="ECO:0000256" key="5">
    <source>
        <dbReference type="ARBA" id="ARBA00023306"/>
    </source>
</evidence>
<evidence type="ECO:0000313" key="8">
    <source>
        <dbReference type="EMBL" id="EJD65285.1"/>
    </source>
</evidence>
<keyword evidence="1" id="KW-0436">Ligase</keyword>
<evidence type="ECO:0000256" key="1">
    <source>
        <dbReference type="ARBA" id="ARBA00022598"/>
    </source>
</evidence>
<dbReference type="Gene3D" id="3.90.190.20">
    <property type="entry name" value="Mur ligase, C-terminal domain"/>
    <property type="match status" value="1"/>
</dbReference>
<dbReference type="Proteomes" id="UP000006415">
    <property type="component" value="Unassembled WGS sequence"/>
</dbReference>
<dbReference type="STRING" id="857290.HMPREF9156_00049"/>
<dbReference type="InterPro" id="IPR035911">
    <property type="entry name" value="MurE/MurF_N"/>
</dbReference>
<dbReference type="Pfam" id="PF02875">
    <property type="entry name" value="Mur_ligase_C"/>
    <property type="match status" value="1"/>
</dbReference>
<dbReference type="eggNOG" id="COG0769">
    <property type="taxonomic scope" value="Bacteria"/>
</dbReference>
<name>J0D5M6_9BIFI</name>
<dbReference type="HOGENOM" id="CLU_022291_4_2_11"/>
<dbReference type="OrthoDB" id="9800958at2"/>
<evidence type="ECO:0000256" key="3">
    <source>
        <dbReference type="ARBA" id="ARBA00022741"/>
    </source>
</evidence>
<dbReference type="Gene3D" id="3.40.1390.10">
    <property type="entry name" value="MurE/MurF, N-terminal domain"/>
    <property type="match status" value="1"/>
</dbReference>
<dbReference type="Pfam" id="PF08245">
    <property type="entry name" value="Mur_ligase_M"/>
    <property type="match status" value="1"/>
</dbReference>
<dbReference type="InterPro" id="IPR036565">
    <property type="entry name" value="Mur-like_cat_sf"/>
</dbReference>
<feature type="domain" description="Mur ligase C-terminal" evidence="6">
    <location>
        <begin position="377"/>
        <end position="511"/>
    </location>
</feature>
<dbReference type="InterPro" id="IPR004101">
    <property type="entry name" value="Mur_ligase_C"/>
</dbReference>
<dbReference type="PROSITE" id="PS01011">
    <property type="entry name" value="FOLYLPOLYGLU_SYNT_1"/>
    <property type="match status" value="1"/>
</dbReference>
<dbReference type="GO" id="GO:0005524">
    <property type="term" value="F:ATP binding"/>
    <property type="evidence" value="ECO:0007669"/>
    <property type="project" value="UniProtKB-KW"/>
</dbReference>
<evidence type="ECO:0000313" key="9">
    <source>
        <dbReference type="Proteomes" id="UP000006415"/>
    </source>
</evidence>
<dbReference type="SUPFAM" id="SSF63418">
    <property type="entry name" value="MurE/MurF N-terminal domain"/>
    <property type="match status" value="1"/>
</dbReference>
<dbReference type="SUPFAM" id="SSF53623">
    <property type="entry name" value="MurD-like peptide ligases, catalytic domain"/>
    <property type="match status" value="1"/>
</dbReference>
<dbReference type="GO" id="GO:0004326">
    <property type="term" value="F:tetrahydrofolylpolyglutamate synthase activity"/>
    <property type="evidence" value="ECO:0007669"/>
    <property type="project" value="InterPro"/>
</dbReference>
<feature type="domain" description="Mur ligase central" evidence="7">
    <location>
        <begin position="143"/>
        <end position="350"/>
    </location>
</feature>
<keyword evidence="4" id="KW-0067">ATP-binding</keyword>
<dbReference type="InterPro" id="IPR018109">
    <property type="entry name" value="Folylpolyglutamate_synth_CS"/>
</dbReference>
<keyword evidence="3" id="KW-0547">Nucleotide-binding</keyword>
<sequence>MTTAAGSSPDTFSPTPSSHTLSLAQAIGILDSHGQLREIIADGQWARSADALGTKYRDMVFTDISYDSRDVGSQTLLFCKGRFEASYLTDANSSGLPCYVAQEDFSGSTGAAGIIVNDVKKSMALLSAAFFGYPSRRLTVIGITGTKGKTTTAYFTHSILNAYSQGKAALLSSVDNCTDGHTFAESDLTTPESLDLFRLMCEAADNGMEYLVMEVSSQAYKVDRVYGLHFDAGAFLNISPDHISPIEHPTFEDYFYCKRQITANSSHIVINADLDHAGLVEEDALRCSTQLSRFRLCRPPVSANSKDVYAYPSSDGQSFLINAGTTPLGSFILSIAGDFNYANAAAAVAIVQASGMDLSSPPVQNALHAMEKVTIAGRMETFTSPDGTVGIVDYAHNGVSTAALLDYVDKTYGSLSPRIILITGSAGNKAYDRRREIVEAAQDRIFRFIFTTEDTDTEKVQDICEEMERYITNTDVEHSIIIDREEALRAAVSDAHKASGQTTVILAIGKGNERWIKQFNKHVPYEGDDAVMKGLLHG</sequence>
<evidence type="ECO:0000256" key="2">
    <source>
        <dbReference type="ARBA" id="ARBA00022618"/>
    </source>
</evidence>
<evidence type="ECO:0000259" key="6">
    <source>
        <dbReference type="Pfam" id="PF02875"/>
    </source>
</evidence>
<keyword evidence="9" id="KW-1185">Reference proteome</keyword>
<dbReference type="PANTHER" id="PTHR23135:SF4">
    <property type="entry name" value="UDP-N-ACETYLMURAMOYL-L-ALANYL-D-GLUTAMATE--2,6-DIAMINOPIMELATE LIGASE MURE HOMOLOG, CHLOROPLASTIC"/>
    <property type="match status" value="1"/>
</dbReference>
<keyword evidence="2" id="KW-0132">Cell division</keyword>
<dbReference type="InterPro" id="IPR036615">
    <property type="entry name" value="Mur_ligase_C_dom_sf"/>
</dbReference>
<dbReference type="SUPFAM" id="SSF53244">
    <property type="entry name" value="MurD-like peptide ligases, peptide-binding domain"/>
    <property type="match status" value="1"/>
</dbReference>
<dbReference type="Gene3D" id="3.40.1190.10">
    <property type="entry name" value="Mur-like, catalytic domain"/>
    <property type="match status" value="1"/>
</dbReference>
<dbReference type="GO" id="GO:0051301">
    <property type="term" value="P:cell division"/>
    <property type="evidence" value="ECO:0007669"/>
    <property type="project" value="UniProtKB-KW"/>
</dbReference>
<protein>
    <submittedName>
        <fullName evidence="8">UDP-N-acetylmuramyl-tripeptide synthetase</fullName>
    </submittedName>
</protein>
<comment type="caution">
    <text evidence="8">The sequence shown here is derived from an EMBL/GenBank/DDBJ whole genome shotgun (WGS) entry which is preliminary data.</text>
</comment>
<dbReference type="AlphaFoldDB" id="J0D5M6"/>
<dbReference type="PANTHER" id="PTHR23135">
    <property type="entry name" value="MUR LIGASE FAMILY MEMBER"/>
    <property type="match status" value="1"/>
</dbReference>
<gene>
    <name evidence="8" type="ORF">HMPREF9156_00049</name>
</gene>
<dbReference type="EMBL" id="AGZS01000001">
    <property type="protein sequence ID" value="EJD65285.1"/>
    <property type="molecule type" value="Genomic_DNA"/>
</dbReference>
<keyword evidence="5" id="KW-0131">Cell cycle</keyword>
<reference evidence="8 9" key="1">
    <citation type="submission" date="2012-01" db="EMBL/GenBank/DDBJ databases">
        <title>The Genome Sequence of Scardovia wiggsiae F0424.</title>
        <authorList>
            <consortium name="The Broad Institute Genome Sequencing Platform"/>
            <person name="Earl A."/>
            <person name="Ward D."/>
            <person name="Feldgarden M."/>
            <person name="Gevers D."/>
            <person name="Izard J."/>
            <person name="Ganesan A."/>
            <person name="Baranova O.V."/>
            <person name="Blanton J.M."/>
            <person name="Tanner A.C."/>
            <person name="Mathney J."/>
            <person name="Dewhirst F.E."/>
            <person name="Young S.K."/>
            <person name="Zeng Q."/>
            <person name="Gargeya S."/>
            <person name="Fitzgerald M."/>
            <person name="Haas B."/>
            <person name="Abouelleil A."/>
            <person name="Alvarado L."/>
            <person name="Arachchi H.M."/>
            <person name="Berlin A."/>
            <person name="Chapman S.B."/>
            <person name="Gearin G."/>
            <person name="Goldberg J."/>
            <person name="Griggs A."/>
            <person name="Gujja S."/>
            <person name="Hansen M."/>
            <person name="Heiman D."/>
            <person name="Howarth C."/>
            <person name="Larimer J."/>
            <person name="Lui A."/>
            <person name="MacDonald P.J.P."/>
            <person name="McCowen C."/>
            <person name="Montmayeur A."/>
            <person name="Murphy C."/>
            <person name="Neiman D."/>
            <person name="Pearson M."/>
            <person name="Priest M."/>
            <person name="Roberts A."/>
            <person name="Saif S."/>
            <person name="Shea T."/>
            <person name="Sisk P."/>
            <person name="Stolte C."/>
            <person name="Sykes S."/>
            <person name="Wortman J."/>
            <person name="Nusbaum C."/>
            <person name="Birren B."/>
        </authorList>
    </citation>
    <scope>NUCLEOTIDE SEQUENCE [LARGE SCALE GENOMIC DNA]</scope>
    <source>
        <strain evidence="8 9">F0424</strain>
    </source>
</reference>
<evidence type="ECO:0000259" key="7">
    <source>
        <dbReference type="Pfam" id="PF08245"/>
    </source>
</evidence>
<proteinExistence type="predicted"/>
<dbReference type="RefSeq" id="WP_007147117.1">
    <property type="nucleotide sequence ID" value="NZ_AKCI01000001.1"/>
</dbReference>